<dbReference type="RefSeq" id="WP_132708979.1">
    <property type="nucleotide sequence ID" value="NZ_JACIGF010000008.1"/>
</dbReference>
<organism evidence="1 2">
    <name type="scientific">Rhodothalassium salexigens DSM 2132</name>
    <dbReference type="NCBI Taxonomy" id="1188247"/>
    <lineage>
        <taxon>Bacteria</taxon>
        <taxon>Pseudomonadati</taxon>
        <taxon>Pseudomonadota</taxon>
        <taxon>Alphaproteobacteria</taxon>
        <taxon>Rhodothalassiales</taxon>
        <taxon>Rhodothalassiaceae</taxon>
        <taxon>Rhodothalassium</taxon>
    </lineage>
</organism>
<dbReference type="EMBL" id="SLXO01000008">
    <property type="protein sequence ID" value="TCP33054.1"/>
    <property type="molecule type" value="Genomic_DNA"/>
</dbReference>
<comment type="caution">
    <text evidence="1">The sequence shown here is derived from an EMBL/GenBank/DDBJ whole genome shotgun (WGS) entry which is preliminary data.</text>
</comment>
<protein>
    <submittedName>
        <fullName evidence="1">Uncharacterized protein</fullName>
    </submittedName>
</protein>
<dbReference type="Proteomes" id="UP000295399">
    <property type="component" value="Unassembled WGS sequence"/>
</dbReference>
<gene>
    <name evidence="1" type="ORF">EV659_108155</name>
</gene>
<reference evidence="1 2" key="1">
    <citation type="submission" date="2019-03" db="EMBL/GenBank/DDBJ databases">
        <title>Genomic Encyclopedia of Type Strains, Phase IV (KMG-IV): sequencing the most valuable type-strain genomes for metagenomic binning, comparative biology and taxonomic classification.</title>
        <authorList>
            <person name="Goeker M."/>
        </authorList>
    </citation>
    <scope>NUCLEOTIDE SEQUENCE [LARGE SCALE GENOMIC DNA]</scope>
    <source>
        <strain evidence="1 2">DSM 2132</strain>
    </source>
</reference>
<accession>A0A4R2PEX8</accession>
<dbReference type="AlphaFoldDB" id="A0A4R2PEX8"/>
<name>A0A4R2PEX8_RHOSA</name>
<evidence type="ECO:0000313" key="1">
    <source>
        <dbReference type="EMBL" id="TCP33054.1"/>
    </source>
</evidence>
<dbReference type="InParanoid" id="A0A4R2PEX8"/>
<proteinExistence type="predicted"/>
<evidence type="ECO:0000313" key="2">
    <source>
        <dbReference type="Proteomes" id="UP000295399"/>
    </source>
</evidence>
<sequence>MRDVQREIIVRRSYRSGFQRNVIRKALRSQFETLKARQPRFGRGSFRSDIFATLARRAEAIRYPDGSPLLYGDDAITDSDLRDALSPTADLTKTWETNDQKVRIYDAYLQIVDESFPSIADLSHHYEMAIERLQDNHGYLAESWQARGASLIAADIASYWTGSLELEAIGLPGSEDYACGFDVLEGSRFDGKRAKMTVLTRYSQLRTGYAPNTILAFGPPVAGGYRPVSVFIFPLKGLFRHERAVAMFRNLLAMIGNRERRAVQMDLEFPFLEILRTHEPIVLSGMAAPGFTGLGEGFTGPLVWKLDPTAYMHGERIGAESDAFDLSRFRWALGSIDQSIQVHLDLALFGISTPFNEVISMRLAANTFPLVNNIFFDFPGGPISMCPARGPDRPEQVGRPFDPPALMPLDTDQLPEAIRLVQGIAAEFGLWMPEESEPE</sequence>
<keyword evidence="2" id="KW-1185">Reference proteome</keyword>